<comment type="caution">
    <text evidence="2">The sequence shown here is derived from an EMBL/GenBank/DDBJ whole genome shotgun (WGS) entry which is preliminary data.</text>
</comment>
<keyword evidence="1" id="KW-0472">Membrane</keyword>
<dbReference type="InterPro" id="IPR021344">
    <property type="entry name" value="DUF2970"/>
</dbReference>
<reference evidence="2 3" key="1">
    <citation type="submission" date="2021-01" db="EMBL/GenBank/DDBJ databases">
        <title>Piscinibacter sp. Jin2 Genome sequencing and assembly.</title>
        <authorList>
            <person name="Kim I."/>
        </authorList>
    </citation>
    <scope>NUCLEOTIDE SEQUENCE [LARGE SCALE GENOMIC DNA]</scope>
    <source>
        <strain evidence="2 3">Jin2</strain>
    </source>
</reference>
<evidence type="ECO:0000313" key="2">
    <source>
        <dbReference type="EMBL" id="MBL0719202.1"/>
    </source>
</evidence>
<proteinExistence type="predicted"/>
<keyword evidence="1" id="KW-0812">Transmembrane</keyword>
<dbReference type="AlphaFoldDB" id="A0A9X0XBM0"/>
<sequence length="72" mass="7563">MRAAAQRRGSFVQTAKAVAWSFFGVRRSKDQEQDLSTINPLHVIVAGIVGGLIFVIALVVLVRAIVGSGAAA</sequence>
<keyword evidence="3" id="KW-1185">Reference proteome</keyword>
<keyword evidence="1" id="KW-1133">Transmembrane helix</keyword>
<accession>A0A9X0XBM0</accession>
<dbReference type="Proteomes" id="UP000643207">
    <property type="component" value="Unassembled WGS sequence"/>
</dbReference>
<dbReference type="EMBL" id="JAERRA010000001">
    <property type="protein sequence ID" value="MBL0719202.1"/>
    <property type="molecule type" value="Genomic_DNA"/>
</dbReference>
<organism evidence="2 3">
    <name type="scientific">Aquariibacter lacus</name>
    <dbReference type="NCBI Taxonomy" id="2801332"/>
    <lineage>
        <taxon>Bacteria</taxon>
        <taxon>Pseudomonadati</taxon>
        <taxon>Pseudomonadota</taxon>
        <taxon>Betaproteobacteria</taxon>
        <taxon>Burkholderiales</taxon>
        <taxon>Sphaerotilaceae</taxon>
        <taxon>Aquariibacter</taxon>
    </lineage>
</organism>
<evidence type="ECO:0000313" key="3">
    <source>
        <dbReference type="Proteomes" id="UP000643207"/>
    </source>
</evidence>
<dbReference type="Pfam" id="PF11174">
    <property type="entry name" value="DUF2970"/>
    <property type="match status" value="1"/>
</dbReference>
<feature type="transmembrane region" description="Helical" evidence="1">
    <location>
        <begin position="43"/>
        <end position="66"/>
    </location>
</feature>
<gene>
    <name evidence="2" type="ORF">JI742_04795</name>
</gene>
<name>A0A9X0XBM0_9BURK</name>
<evidence type="ECO:0000256" key="1">
    <source>
        <dbReference type="SAM" id="Phobius"/>
    </source>
</evidence>
<protein>
    <submittedName>
        <fullName evidence="2">DUF2970 domain-containing protein</fullName>
    </submittedName>
</protein>